<dbReference type="InterPro" id="IPR011047">
    <property type="entry name" value="Quinoprotein_ADH-like_sf"/>
</dbReference>
<evidence type="ECO:0000259" key="1">
    <source>
        <dbReference type="Pfam" id="PF13360"/>
    </source>
</evidence>
<dbReference type="PANTHER" id="PTHR34512">
    <property type="entry name" value="CELL SURFACE PROTEIN"/>
    <property type="match status" value="1"/>
</dbReference>
<dbReference type="SMART" id="SM00564">
    <property type="entry name" value="PQQ"/>
    <property type="match status" value="6"/>
</dbReference>
<dbReference type="InterPro" id="IPR002372">
    <property type="entry name" value="PQQ_rpt_dom"/>
</dbReference>
<dbReference type="Gene3D" id="2.130.10.10">
    <property type="entry name" value="YVTN repeat-like/Quinoprotein amine dehydrogenase"/>
    <property type="match status" value="1"/>
</dbReference>
<dbReference type="EMBL" id="JADQAZ010000001">
    <property type="protein sequence ID" value="MBT0957161.1"/>
    <property type="molecule type" value="Genomic_DNA"/>
</dbReference>
<gene>
    <name evidence="2" type="ORF">IV417_07175</name>
</gene>
<dbReference type="SUPFAM" id="SSF50998">
    <property type="entry name" value="Quinoprotein alcohol dehydrogenase-like"/>
    <property type="match status" value="2"/>
</dbReference>
<reference evidence="2 3" key="1">
    <citation type="journal article" date="2021" name="Arch. Microbiol.">
        <title>Harenicola maris gen. nov., sp. nov. isolated from the Sea of Japan shallow sediments.</title>
        <authorList>
            <person name="Romanenko L.A."/>
            <person name="Kurilenko V.V."/>
            <person name="Chernysheva N.Y."/>
            <person name="Tekutyeva L.A."/>
            <person name="Velansky P.V."/>
            <person name="Svetashev V.I."/>
            <person name="Isaeva M.P."/>
        </authorList>
    </citation>
    <scope>NUCLEOTIDE SEQUENCE [LARGE SCALE GENOMIC DNA]</scope>
    <source>
        <strain evidence="2 3">KMM 3653</strain>
    </source>
</reference>
<dbReference type="RefSeq" id="WP_327793337.1">
    <property type="nucleotide sequence ID" value="NZ_JADQAZ010000001.1"/>
</dbReference>
<dbReference type="PANTHER" id="PTHR34512:SF30">
    <property type="entry name" value="OUTER MEMBRANE PROTEIN ASSEMBLY FACTOR BAMB"/>
    <property type="match status" value="1"/>
</dbReference>
<dbReference type="InterPro" id="IPR015943">
    <property type="entry name" value="WD40/YVTN_repeat-like_dom_sf"/>
</dbReference>
<proteinExistence type="predicted"/>
<name>A0AAP2G7D4_9RHOB</name>
<dbReference type="InterPro" id="IPR018391">
    <property type="entry name" value="PQQ_b-propeller_rpt"/>
</dbReference>
<comment type="caution">
    <text evidence="2">The sequence shown here is derived from an EMBL/GenBank/DDBJ whole genome shotgun (WGS) entry which is preliminary data.</text>
</comment>
<keyword evidence="3" id="KW-1185">Reference proteome</keyword>
<evidence type="ECO:0000313" key="2">
    <source>
        <dbReference type="EMBL" id="MBT0957161.1"/>
    </source>
</evidence>
<dbReference type="PROSITE" id="PS51257">
    <property type="entry name" value="PROKAR_LIPOPROTEIN"/>
    <property type="match status" value="1"/>
</dbReference>
<evidence type="ECO:0000313" key="3">
    <source>
        <dbReference type="Proteomes" id="UP001315686"/>
    </source>
</evidence>
<dbReference type="AlphaFoldDB" id="A0AAP2G7D4"/>
<feature type="domain" description="Pyrrolo-quinoline quinone repeat" evidence="1">
    <location>
        <begin position="123"/>
        <end position="360"/>
    </location>
</feature>
<sequence>MKASLIIAGLTGLGLLAGCGERDEILQGERFGVREALSTVAEGEAPADATQTARGINLPAQTNPAAWTHRNGSAQHTIQHPALNRTLTPVWSANIGKGENRKLRITADPVAASGLIFTLDAGATVTATSAASGGVVWQRDLTPEPDKSGEASGGGLAVANGTLYASTGFGVLTALDATSGAVKWEQGFDGPVQGAPTVFDDLVYAVSRDNRAFAIEASNGRLRWELPGTPTPSVTANGAAPAVNDRIVIFPFGTAELVATLRKGGIRVWGATLAGERRGRAYTGFTDISGDPVIVGNTIYAANPSGRLVALNAASGERLWTATEGALSPVWPAGDSLFLVSDQNQLIRMDASDGSVIWSTEMPVYVKEGRKKRRRKAIFAHYGPILAGGLLRVASSDGALRSFDPATGALVSQIDLPGGAASNPIVVGGTLYVVTTKGTLQAYR</sequence>
<organism evidence="2 3">
    <name type="scientific">Harenicola maris</name>
    <dbReference type="NCBI Taxonomy" id="2841044"/>
    <lineage>
        <taxon>Bacteria</taxon>
        <taxon>Pseudomonadati</taxon>
        <taxon>Pseudomonadota</taxon>
        <taxon>Alphaproteobacteria</taxon>
        <taxon>Rhodobacterales</taxon>
        <taxon>Paracoccaceae</taxon>
        <taxon>Harenicola</taxon>
    </lineage>
</organism>
<dbReference type="Proteomes" id="UP001315686">
    <property type="component" value="Unassembled WGS sequence"/>
</dbReference>
<feature type="domain" description="Pyrrolo-quinoline quinone repeat" evidence="1">
    <location>
        <begin position="384"/>
        <end position="443"/>
    </location>
</feature>
<dbReference type="Pfam" id="PF13360">
    <property type="entry name" value="PQQ_2"/>
    <property type="match status" value="2"/>
</dbReference>
<protein>
    <submittedName>
        <fullName evidence="2">PQQ-like beta-propeller repeat protein</fullName>
    </submittedName>
</protein>
<accession>A0AAP2G7D4</accession>